<protein>
    <submittedName>
        <fullName evidence="2">Putative lipoprotein</fullName>
    </submittedName>
</protein>
<keyword evidence="1" id="KW-1133">Transmembrane helix</keyword>
<evidence type="ECO:0000313" key="3">
    <source>
        <dbReference type="Proteomes" id="UP000308489"/>
    </source>
</evidence>
<dbReference type="AlphaFoldDB" id="A0A4U9R2F4"/>
<gene>
    <name evidence="2" type="ORF">NCTC503_00559</name>
</gene>
<sequence>MFFDVPEHLVTTFISAAAIIIGTLIGGWFSWLTSKKTTQKNIEEQYKILEVNRAYEEKCREKKLSQDANIVRLDICTSIFQSIRTLKDAKEDDLDTPYPIPINKNYASSVSMLSGDYSLREISYIYQLYGIIEKLNYDILNSDFYTQDSKDKLMVIYEDLLKKIYGNQYVEILKIDIDKVTYKEIYNNDYIKKEFKKVLEKLDKLCTLEKENLKNCG</sequence>
<organism evidence="2 3">
    <name type="scientific">Hathewaya histolytica</name>
    <name type="common">Clostridium histolyticum</name>
    <dbReference type="NCBI Taxonomy" id="1498"/>
    <lineage>
        <taxon>Bacteria</taxon>
        <taxon>Bacillati</taxon>
        <taxon>Bacillota</taxon>
        <taxon>Clostridia</taxon>
        <taxon>Eubacteriales</taxon>
        <taxon>Clostridiaceae</taxon>
        <taxon>Hathewaya</taxon>
    </lineage>
</organism>
<reference evidence="2 3" key="1">
    <citation type="submission" date="2019-05" db="EMBL/GenBank/DDBJ databases">
        <authorList>
            <consortium name="Pathogen Informatics"/>
        </authorList>
    </citation>
    <scope>NUCLEOTIDE SEQUENCE [LARGE SCALE GENOMIC DNA]</scope>
    <source>
        <strain evidence="2 3">NCTC503</strain>
    </source>
</reference>
<proteinExistence type="predicted"/>
<keyword evidence="2" id="KW-0449">Lipoprotein</keyword>
<accession>A0A4U9R2F4</accession>
<keyword evidence="1" id="KW-0812">Transmembrane</keyword>
<dbReference type="RefSeq" id="WP_171011961.1">
    <property type="nucleotide sequence ID" value="NZ_CBCRUQ010000009.1"/>
</dbReference>
<evidence type="ECO:0000256" key="1">
    <source>
        <dbReference type="SAM" id="Phobius"/>
    </source>
</evidence>
<keyword evidence="3" id="KW-1185">Reference proteome</keyword>
<feature type="transmembrane region" description="Helical" evidence="1">
    <location>
        <begin position="12"/>
        <end position="32"/>
    </location>
</feature>
<keyword evidence="1" id="KW-0472">Membrane</keyword>
<name>A0A4U9R2F4_HATHI</name>
<dbReference type="Proteomes" id="UP000308489">
    <property type="component" value="Chromosome 1"/>
</dbReference>
<dbReference type="EMBL" id="LR590481">
    <property type="protein sequence ID" value="VTQ84521.1"/>
    <property type="molecule type" value="Genomic_DNA"/>
</dbReference>
<evidence type="ECO:0000313" key="2">
    <source>
        <dbReference type="EMBL" id="VTQ84521.1"/>
    </source>
</evidence>
<dbReference type="KEGG" id="hhw:NCTC503_00559"/>